<organism evidence="1">
    <name type="scientific">uncultured Desulfovibrio sp</name>
    <dbReference type="NCBI Taxonomy" id="167968"/>
    <lineage>
        <taxon>Bacteria</taxon>
        <taxon>Pseudomonadati</taxon>
        <taxon>Thermodesulfobacteriota</taxon>
        <taxon>Desulfovibrionia</taxon>
        <taxon>Desulfovibrionales</taxon>
        <taxon>Desulfovibrionaceae</taxon>
        <taxon>Desulfovibrio</taxon>
        <taxon>environmental samples</taxon>
    </lineage>
</organism>
<sequence>MLDICSLVNGSSSPDVMSSPNDIGVSDFNEISSNAQVTRACEKTGNNCVGVKRSRRTAQQMEELKTKIAEDHNAGVPFAAVMHKYNLRKDFLIKIYFSLQMEGQLCEVSQKYEVINTPQELKKVMNKFGIANSEYLRVEPDVQNGKIIVMEYK</sequence>
<dbReference type="AlphaFoldDB" id="A0A212L1R6"/>
<name>A0A212L1R6_9BACT</name>
<dbReference type="RefSeq" id="WP_179979766.1">
    <property type="nucleotide sequence ID" value="NZ_LT608333.1"/>
</dbReference>
<gene>
    <name evidence="1" type="ORF">KL86DES1_20009</name>
</gene>
<reference evidence="1" key="1">
    <citation type="submission" date="2016-08" db="EMBL/GenBank/DDBJ databases">
        <authorList>
            <person name="Seilhamer J.J."/>
        </authorList>
    </citation>
    <scope>NUCLEOTIDE SEQUENCE</scope>
    <source>
        <strain evidence="1">86-1</strain>
    </source>
</reference>
<dbReference type="EMBL" id="FMJC01000002">
    <property type="protein sequence ID" value="SCM71493.1"/>
    <property type="molecule type" value="Genomic_DNA"/>
</dbReference>
<proteinExistence type="predicted"/>
<accession>A0A212L1R6</accession>
<protein>
    <submittedName>
        <fullName evidence="1">Uncharacterized protein</fullName>
    </submittedName>
</protein>
<evidence type="ECO:0000313" key="1">
    <source>
        <dbReference type="EMBL" id="SCM71493.1"/>
    </source>
</evidence>